<evidence type="ECO:0000256" key="12">
    <source>
        <dbReference type="PIRSR" id="PIRSR005096-1"/>
    </source>
</evidence>
<evidence type="ECO:0000256" key="10">
    <source>
        <dbReference type="ARBA" id="ARBA00023277"/>
    </source>
</evidence>
<dbReference type="PANTHER" id="PTHR10091:SF0">
    <property type="entry name" value="GALACTOSE MUTAROTASE"/>
    <property type="match status" value="1"/>
</dbReference>
<feature type="binding site" evidence="14">
    <location>
        <begin position="214"/>
        <end position="216"/>
    </location>
    <ligand>
        <name>beta-D-galactose</name>
        <dbReference type="ChEBI" id="CHEBI:27667"/>
    </ligand>
</feature>
<dbReference type="UniPathway" id="UPA00242"/>
<dbReference type="InterPro" id="IPR015443">
    <property type="entry name" value="Aldose_1-epimerase"/>
</dbReference>
<evidence type="ECO:0000256" key="6">
    <source>
        <dbReference type="ARBA" id="ARBA00013185"/>
    </source>
</evidence>
<comment type="cofactor">
    <cofactor evidence="2">
        <name>Ca(2+)</name>
        <dbReference type="ChEBI" id="CHEBI:29108"/>
    </cofactor>
</comment>
<evidence type="ECO:0000256" key="1">
    <source>
        <dbReference type="ARBA" id="ARBA00001614"/>
    </source>
</evidence>
<dbReference type="PROSITE" id="PS51257">
    <property type="entry name" value="PROKAR_LIPOPROTEIN"/>
    <property type="match status" value="1"/>
</dbReference>
<keyword evidence="8" id="KW-0106">Calcium</keyword>
<keyword evidence="10 11" id="KW-0119">Carbohydrate metabolism</keyword>
<feature type="chain" id="PRO_5009287416" description="Aldose 1-epimerase" evidence="15">
    <location>
        <begin position="20"/>
        <end position="388"/>
    </location>
</feature>
<dbReference type="PIRSF" id="PIRSF005096">
    <property type="entry name" value="GALM"/>
    <property type="match status" value="1"/>
</dbReference>
<gene>
    <name evidence="16" type="ORF">SAMN05421877_103165</name>
</gene>
<dbReference type="GO" id="GO:0004034">
    <property type="term" value="F:aldose 1-epimerase activity"/>
    <property type="evidence" value="ECO:0007669"/>
    <property type="project" value="UniProtKB-EC"/>
</dbReference>
<evidence type="ECO:0000313" key="16">
    <source>
        <dbReference type="EMBL" id="SEF88002.1"/>
    </source>
</evidence>
<keyword evidence="9 11" id="KW-0413">Isomerase</keyword>
<keyword evidence="15" id="KW-0732">Signal</keyword>
<feature type="binding site" evidence="14">
    <location>
        <begin position="117"/>
        <end position="118"/>
    </location>
    <ligand>
        <name>beta-D-galactose</name>
        <dbReference type="ChEBI" id="CHEBI:27667"/>
    </ligand>
</feature>
<dbReference type="InterPro" id="IPR018052">
    <property type="entry name" value="Ald1_epimerase_CS"/>
</dbReference>
<evidence type="ECO:0000256" key="11">
    <source>
        <dbReference type="PIRNR" id="PIRNR005096"/>
    </source>
</evidence>
<dbReference type="GO" id="GO:0033499">
    <property type="term" value="P:galactose catabolic process via UDP-galactose, Leloir pathway"/>
    <property type="evidence" value="ECO:0007669"/>
    <property type="project" value="TreeGrafter"/>
</dbReference>
<dbReference type="EC" id="5.1.3.3" evidence="6 11"/>
<evidence type="ECO:0000256" key="5">
    <source>
        <dbReference type="ARBA" id="ARBA00011245"/>
    </source>
</evidence>
<dbReference type="GO" id="GO:0030246">
    <property type="term" value="F:carbohydrate binding"/>
    <property type="evidence" value="ECO:0007669"/>
    <property type="project" value="InterPro"/>
</dbReference>
<comment type="subunit">
    <text evidence="5">Monomer.</text>
</comment>
<dbReference type="SUPFAM" id="SSF74650">
    <property type="entry name" value="Galactose mutarotase-like"/>
    <property type="match status" value="1"/>
</dbReference>
<evidence type="ECO:0000256" key="7">
    <source>
        <dbReference type="ARBA" id="ARBA00014165"/>
    </source>
</evidence>
<reference evidence="17" key="1">
    <citation type="submission" date="2016-10" db="EMBL/GenBank/DDBJ databases">
        <authorList>
            <person name="Varghese N."/>
            <person name="Submissions S."/>
        </authorList>
    </citation>
    <scope>NUCLEOTIDE SEQUENCE [LARGE SCALE GENOMIC DNA]</scope>
    <source>
        <strain evidence="17">DSM 22361</strain>
    </source>
</reference>
<dbReference type="InterPro" id="IPR011013">
    <property type="entry name" value="Gal_mutarotase_sf_dom"/>
</dbReference>
<evidence type="ECO:0000256" key="4">
    <source>
        <dbReference type="ARBA" id="ARBA00006206"/>
    </source>
</evidence>
<evidence type="ECO:0000313" key="17">
    <source>
        <dbReference type="Proteomes" id="UP000236731"/>
    </source>
</evidence>
<evidence type="ECO:0000256" key="2">
    <source>
        <dbReference type="ARBA" id="ARBA00001913"/>
    </source>
</evidence>
<dbReference type="OrthoDB" id="9779408at2"/>
<proteinExistence type="inferred from homology"/>
<dbReference type="RefSeq" id="WP_103905537.1">
    <property type="nucleotide sequence ID" value="NZ_CP049246.1"/>
</dbReference>
<dbReference type="CDD" id="cd09019">
    <property type="entry name" value="galactose_mutarotase_like"/>
    <property type="match status" value="1"/>
</dbReference>
<evidence type="ECO:0000256" key="15">
    <source>
        <dbReference type="SAM" id="SignalP"/>
    </source>
</evidence>
<feature type="active site" description="Proton donor" evidence="12">
    <location>
        <position position="214"/>
    </location>
</feature>
<organism evidence="16 17">
    <name type="scientific">Sphingobacterium lactis</name>
    <dbReference type="NCBI Taxonomy" id="797291"/>
    <lineage>
        <taxon>Bacteria</taxon>
        <taxon>Pseudomonadati</taxon>
        <taxon>Bacteroidota</taxon>
        <taxon>Sphingobacteriia</taxon>
        <taxon>Sphingobacteriales</taxon>
        <taxon>Sphingobacteriaceae</taxon>
        <taxon>Sphingobacterium</taxon>
    </lineage>
</organism>
<dbReference type="EMBL" id="FNUT01000003">
    <property type="protein sequence ID" value="SEF88002.1"/>
    <property type="molecule type" value="Genomic_DNA"/>
</dbReference>
<dbReference type="PROSITE" id="PS00545">
    <property type="entry name" value="ALDOSE_1_EPIMERASE"/>
    <property type="match status" value="1"/>
</dbReference>
<keyword evidence="17" id="KW-1185">Reference proteome</keyword>
<feature type="signal peptide" evidence="15">
    <location>
        <begin position="1"/>
        <end position="19"/>
    </location>
</feature>
<protein>
    <recommendedName>
        <fullName evidence="7 11">Aldose 1-epimerase</fullName>
        <ecNumber evidence="6 11">5.1.3.3</ecNumber>
    </recommendedName>
</protein>
<comment type="pathway">
    <text evidence="3 11">Carbohydrate metabolism; hexose metabolism.</text>
</comment>
<dbReference type="NCBIfam" id="NF008277">
    <property type="entry name" value="PRK11055.1"/>
    <property type="match status" value="1"/>
</dbReference>
<feature type="active site" description="Proton acceptor" evidence="12">
    <location>
        <position position="352"/>
    </location>
</feature>
<accession>A0A1H5VL08</accession>
<dbReference type="InterPro" id="IPR047215">
    <property type="entry name" value="Galactose_mutarotase-like"/>
</dbReference>
<evidence type="ECO:0000256" key="3">
    <source>
        <dbReference type="ARBA" id="ARBA00005028"/>
    </source>
</evidence>
<comment type="catalytic activity">
    <reaction evidence="1 11">
        <text>alpha-D-glucose = beta-D-glucose</text>
        <dbReference type="Rhea" id="RHEA:10264"/>
        <dbReference type="ChEBI" id="CHEBI:15903"/>
        <dbReference type="ChEBI" id="CHEBI:17925"/>
        <dbReference type="EC" id="5.1.3.3"/>
    </reaction>
</comment>
<evidence type="ECO:0000256" key="14">
    <source>
        <dbReference type="PIRSR" id="PIRSR005096-3"/>
    </source>
</evidence>
<evidence type="ECO:0000256" key="8">
    <source>
        <dbReference type="ARBA" id="ARBA00022837"/>
    </source>
</evidence>
<dbReference type="InterPro" id="IPR014718">
    <property type="entry name" value="GH-type_carb-bd"/>
</dbReference>
<evidence type="ECO:0000256" key="9">
    <source>
        <dbReference type="ARBA" id="ARBA00023235"/>
    </source>
</evidence>
<dbReference type="PANTHER" id="PTHR10091">
    <property type="entry name" value="ALDOSE-1-EPIMERASE"/>
    <property type="match status" value="1"/>
</dbReference>
<evidence type="ECO:0000256" key="13">
    <source>
        <dbReference type="PIRSR" id="PIRSR005096-2"/>
    </source>
</evidence>
<dbReference type="AlphaFoldDB" id="A0A1H5VL08"/>
<name>A0A1H5VL08_9SPHI</name>
<dbReference type="Gene3D" id="2.70.98.10">
    <property type="match status" value="1"/>
</dbReference>
<dbReference type="GO" id="GO:0006006">
    <property type="term" value="P:glucose metabolic process"/>
    <property type="evidence" value="ECO:0007669"/>
    <property type="project" value="TreeGrafter"/>
</dbReference>
<dbReference type="Proteomes" id="UP000236731">
    <property type="component" value="Unassembled WGS sequence"/>
</dbReference>
<comment type="similarity">
    <text evidence="4 11">Belongs to the aldose epimerase family.</text>
</comment>
<dbReference type="Pfam" id="PF01263">
    <property type="entry name" value="Aldose_epim"/>
    <property type="match status" value="1"/>
</dbReference>
<sequence>MRKPIILIMACFVLFGFQACQQNKEQKQAATVDTIQVTLDSADFSENINGAAVKLITLKNATGATAYLSNFGARLVGLLVPDQHGTLVDVVLGFDKASLYHNPEEPYYGTIVGPFGNRIANGKFKLDDEEYQLPTNNGKNTLHGGMEGVHFANWDIKEANGKVATFAYTLPDGKEGFPGPIHMEVTYSLSDNNELTISYKATTDKKTVVNLTNHAYFNLNGEGSGSILDHTLKLYADKITPVDSTLIPTGALQDVEGTPFDFRTSKTIGADIQADDMQLKYGKGYDHNFVLDGTKVDGLNHAATVIGDKTGIKMEILTEEPGIQFYSGNFMADRVTLKKGVKDSFRTGFCLEPQHFPDSPNQPNFPTTTLNPGETYTSKSIYKFTTNQ</sequence>
<feature type="binding site" evidence="13">
    <location>
        <position position="286"/>
    </location>
    <ligand>
        <name>beta-D-galactose</name>
        <dbReference type="ChEBI" id="CHEBI:27667"/>
    </ligand>
</feature>
<dbReference type="InterPro" id="IPR008183">
    <property type="entry name" value="Aldose_1/G6P_1-epimerase"/>
</dbReference>